<dbReference type="Proteomes" id="UP000063699">
    <property type="component" value="Chromosome"/>
</dbReference>
<name>A0A0N9IEZ6_9PSEU</name>
<proteinExistence type="predicted"/>
<dbReference type="EMBL" id="CP012752">
    <property type="protein sequence ID" value="ALG15081.1"/>
    <property type="molecule type" value="Genomic_DNA"/>
</dbReference>
<accession>A0A0N9IEZ6</accession>
<keyword evidence="2" id="KW-1185">Reference proteome</keyword>
<sequence length="124" mass="12681">MSTGESDLAATSVAGAASWVPEACTLPTAEQPLREAEFDDLFAAAVRGIERPEPSLLRLELAPTADVAETVAGLVVRETACCSFFQFTLTATAGRLALEVASAPVEVLTALAARAVSQSAGTAS</sequence>
<evidence type="ECO:0000313" key="1">
    <source>
        <dbReference type="EMBL" id="ALG15081.1"/>
    </source>
</evidence>
<dbReference type="STRING" id="860235.AOZ06_26665"/>
<dbReference type="RefSeq" id="WP_054296935.1">
    <property type="nucleotide sequence ID" value="NZ_CP012752.1"/>
</dbReference>
<dbReference type="AlphaFoldDB" id="A0A0N9IEZ6"/>
<evidence type="ECO:0008006" key="3">
    <source>
        <dbReference type="Google" id="ProtNLM"/>
    </source>
</evidence>
<reference evidence="1 2" key="1">
    <citation type="submission" date="2015-07" db="EMBL/GenBank/DDBJ databases">
        <title>Genome sequencing of Kibdelosporangium phytohabitans.</title>
        <authorList>
            <person name="Qin S."/>
            <person name="Xing K."/>
        </authorList>
    </citation>
    <scope>NUCLEOTIDE SEQUENCE [LARGE SCALE GENOMIC DNA]</scope>
    <source>
        <strain evidence="1 2">KLBMP1111</strain>
    </source>
</reference>
<dbReference type="KEGG" id="kphy:AOZ06_26665"/>
<organism evidence="1 2">
    <name type="scientific">Kibdelosporangium phytohabitans</name>
    <dbReference type="NCBI Taxonomy" id="860235"/>
    <lineage>
        <taxon>Bacteria</taxon>
        <taxon>Bacillati</taxon>
        <taxon>Actinomycetota</taxon>
        <taxon>Actinomycetes</taxon>
        <taxon>Pseudonocardiales</taxon>
        <taxon>Pseudonocardiaceae</taxon>
        <taxon>Kibdelosporangium</taxon>
    </lineage>
</organism>
<evidence type="ECO:0000313" key="2">
    <source>
        <dbReference type="Proteomes" id="UP000063699"/>
    </source>
</evidence>
<dbReference type="OrthoDB" id="8421706at2"/>
<gene>
    <name evidence="1" type="ORF">AOZ06_26665</name>
</gene>
<protein>
    <recommendedName>
        <fullName evidence="3">Arsenate reductase</fullName>
    </recommendedName>
</protein>